<evidence type="ECO:0000256" key="4">
    <source>
        <dbReference type="RuleBase" id="RU362057"/>
    </source>
</evidence>
<dbReference type="InterPro" id="IPR035595">
    <property type="entry name" value="UDP_glycos_trans_CS"/>
</dbReference>
<comment type="similarity">
    <text evidence="1 3">Belongs to the UDP-glycosyltransferase family.</text>
</comment>
<name>A0A3G3NBW4_9FABA</name>
<dbReference type="EC" id="2.4.1.-" evidence="4"/>
<evidence type="ECO:0000256" key="2">
    <source>
        <dbReference type="ARBA" id="ARBA00022679"/>
    </source>
</evidence>
<dbReference type="EMBL" id="MG922909">
    <property type="protein sequence ID" value="AYR16635.1"/>
    <property type="molecule type" value="mRNA"/>
</dbReference>
<dbReference type="GO" id="GO:0080044">
    <property type="term" value="F:quercetin 7-O-glucosyltransferase activity"/>
    <property type="evidence" value="ECO:0007669"/>
    <property type="project" value="TreeGrafter"/>
</dbReference>
<proteinExistence type="evidence at transcript level"/>
<evidence type="ECO:0000256" key="3">
    <source>
        <dbReference type="RuleBase" id="RU003718"/>
    </source>
</evidence>
<dbReference type="GO" id="GO:0080043">
    <property type="term" value="F:quercetin 3-O-glucosyltransferase activity"/>
    <property type="evidence" value="ECO:0007669"/>
    <property type="project" value="TreeGrafter"/>
</dbReference>
<dbReference type="PROSITE" id="PS00375">
    <property type="entry name" value="UDPGT"/>
    <property type="match status" value="1"/>
</dbReference>
<evidence type="ECO:0000256" key="1">
    <source>
        <dbReference type="ARBA" id="ARBA00009995"/>
    </source>
</evidence>
<accession>A0A3G3NBW4</accession>
<dbReference type="SUPFAM" id="SSF53756">
    <property type="entry name" value="UDP-Glycosyltransferase/glycogen phosphorylase"/>
    <property type="match status" value="1"/>
</dbReference>
<dbReference type="AlphaFoldDB" id="A0A3G3NBW4"/>
<organism evidence="5">
    <name type="scientific">Polygala tenuifolia</name>
    <dbReference type="NCBI Taxonomy" id="355332"/>
    <lineage>
        <taxon>Eukaryota</taxon>
        <taxon>Viridiplantae</taxon>
        <taxon>Streptophyta</taxon>
        <taxon>Embryophyta</taxon>
        <taxon>Tracheophyta</taxon>
        <taxon>Spermatophyta</taxon>
        <taxon>Magnoliopsida</taxon>
        <taxon>eudicotyledons</taxon>
        <taxon>Gunneridae</taxon>
        <taxon>Pentapetalae</taxon>
        <taxon>rosids</taxon>
        <taxon>fabids</taxon>
        <taxon>Fabales</taxon>
        <taxon>Polygalaceae</taxon>
        <taxon>Polygala</taxon>
    </lineage>
</organism>
<keyword evidence="3" id="KW-0328">Glycosyltransferase</keyword>
<keyword evidence="2 3" id="KW-0808">Transferase</keyword>
<dbReference type="CDD" id="cd03784">
    <property type="entry name" value="GT1_Gtf-like"/>
    <property type="match status" value="1"/>
</dbReference>
<dbReference type="Gene3D" id="3.40.50.2000">
    <property type="entry name" value="Glycogen Phosphorylase B"/>
    <property type="match status" value="2"/>
</dbReference>
<sequence>MDSKRVGEIPLCHIVAVPYPGRGHVNSMMNLCKSLSSSSTNRDILITFIVTEEWKSLITCEQSMPANIKLNTIPDVLPSEHVRGLDFLGFFEAVMTKMQNPFEVLLDSIELPVTITIADAMLLWVVPVSKRRNIPVAVFWPMSASVFSVAQKQILSLNVSEHGEKQLEFTAGVSSTQIADIPGGIKANQGPASVHFLECVHRIGEANYLLINTVYEIESQVIDVLKANLPLRLYPVGPAIPVSHDIKHSPLSANSISSELGYIEWLDSQPTDSVLYISLGSFLHISSEQMEEIVAGVCESGVKYLWVYRGDTSRFKHCDSDNGFVVSWCDQLRVLLHSAVGGFFSHCGWNSTQESVFAGVPLLNFPIGFDQPGNSKQIVEDWKMGWHIKTSENEFVTREEIAGLVRKFMDPENKEGKEIRQRARSLQQVSKEAIEEGGSSINNLRQFLSNISCSPTIPI</sequence>
<dbReference type="Pfam" id="PF00201">
    <property type="entry name" value="UDPGT"/>
    <property type="match status" value="1"/>
</dbReference>
<evidence type="ECO:0000313" key="5">
    <source>
        <dbReference type="EMBL" id="AYR16635.1"/>
    </source>
</evidence>
<dbReference type="PANTHER" id="PTHR11926:SF774">
    <property type="entry name" value="UDP-GLYCOSYLTRANSFERASE 85A1-RELATED"/>
    <property type="match status" value="1"/>
</dbReference>
<dbReference type="PANTHER" id="PTHR11926">
    <property type="entry name" value="GLUCOSYL/GLUCURONOSYL TRANSFERASES"/>
    <property type="match status" value="1"/>
</dbReference>
<dbReference type="InterPro" id="IPR002213">
    <property type="entry name" value="UDP_glucos_trans"/>
</dbReference>
<reference evidence="5" key="1">
    <citation type="submission" date="2018-02" db="EMBL/GenBank/DDBJ databases">
        <title>Transcriptomic analysis to select cyctochrome P450 and glucosyltransferase involving in onjisaponin biosynthesis in Polygala tenuifolia.</title>
        <authorList>
            <person name="Kim O.T."/>
            <person name="Jin M.L."/>
        </authorList>
    </citation>
    <scope>NUCLEOTIDE SEQUENCE</scope>
</reference>
<dbReference type="FunFam" id="3.40.50.2000:FF:000138">
    <property type="entry name" value="Glycosyltransferase"/>
    <property type="match status" value="1"/>
</dbReference>
<protein>
    <recommendedName>
        <fullName evidence="4">Glycosyltransferase</fullName>
        <ecNumber evidence="4">2.4.1.-</ecNumber>
    </recommendedName>
</protein>